<reference evidence="3" key="2">
    <citation type="submission" date="2025-08" db="UniProtKB">
        <authorList>
            <consortium name="Ensembl"/>
        </authorList>
    </citation>
    <scope>IDENTIFICATION</scope>
</reference>
<dbReference type="InterPro" id="IPR036549">
    <property type="entry name" value="CX6/COA6-like_sf"/>
</dbReference>
<reference evidence="3" key="3">
    <citation type="submission" date="2025-09" db="UniProtKB">
        <authorList>
            <consortium name="Ensembl"/>
        </authorList>
    </citation>
    <scope>IDENTIFICATION</scope>
</reference>
<keyword evidence="4" id="KW-1185">Reference proteome</keyword>
<dbReference type="Proteomes" id="UP000314987">
    <property type="component" value="Unassembled WGS sequence"/>
</dbReference>
<name>A0A4X2KJ79_VOMUR</name>
<dbReference type="Ensembl" id="ENSVURT00010010586.1">
    <property type="protein sequence ID" value="ENSVURP00010009335.1"/>
    <property type="gene ID" value="ENSVURG00010007234.1"/>
</dbReference>
<proteinExistence type="predicted"/>
<accession>A0A4X2KJ79</accession>
<dbReference type="AlphaFoldDB" id="A0A4X2KJ79"/>
<evidence type="ECO:0000256" key="2">
    <source>
        <dbReference type="ARBA" id="ARBA00023128"/>
    </source>
</evidence>
<comment type="subcellular location">
    <subcellularLocation>
        <location evidence="1">Mitochondrion</location>
    </subcellularLocation>
</comment>
<keyword evidence="2" id="KW-0496">Mitochondrion</keyword>
<sequence length="58" mass="6714">MTLEGGGGRVPGEWTTSCFPNQNQTQNCWQNYLDFQHFIKFQNHRVGKIPEIMSALQE</sequence>
<reference evidence="4" key="1">
    <citation type="submission" date="2018-12" db="EMBL/GenBank/DDBJ databases">
        <authorList>
            <person name="Yazar S."/>
        </authorList>
    </citation>
    <scope>NUCLEOTIDE SEQUENCE [LARGE SCALE GENOMIC DNA]</scope>
</reference>
<dbReference type="SUPFAM" id="SSF47694">
    <property type="entry name" value="Cytochrome c oxidase subunit h"/>
    <property type="match status" value="1"/>
</dbReference>
<evidence type="ECO:0000313" key="4">
    <source>
        <dbReference type="Proteomes" id="UP000314987"/>
    </source>
</evidence>
<protein>
    <submittedName>
        <fullName evidence="3">Uncharacterized protein</fullName>
    </submittedName>
</protein>
<organism evidence="3 4">
    <name type="scientific">Vombatus ursinus</name>
    <name type="common">Common wombat</name>
    <dbReference type="NCBI Taxonomy" id="29139"/>
    <lineage>
        <taxon>Eukaryota</taxon>
        <taxon>Metazoa</taxon>
        <taxon>Chordata</taxon>
        <taxon>Craniata</taxon>
        <taxon>Vertebrata</taxon>
        <taxon>Euteleostomi</taxon>
        <taxon>Mammalia</taxon>
        <taxon>Metatheria</taxon>
        <taxon>Diprotodontia</taxon>
        <taxon>Vombatidae</taxon>
        <taxon>Vombatus</taxon>
    </lineage>
</organism>
<evidence type="ECO:0000256" key="1">
    <source>
        <dbReference type="ARBA" id="ARBA00004173"/>
    </source>
</evidence>
<evidence type="ECO:0000313" key="3">
    <source>
        <dbReference type="Ensembl" id="ENSVURP00010009335.1"/>
    </source>
</evidence>
<dbReference type="Gene3D" id="1.10.10.140">
    <property type="entry name" value="Cytochrome c oxidase, subunit VIb"/>
    <property type="match status" value="1"/>
</dbReference>
<dbReference type="GO" id="GO:0005739">
    <property type="term" value="C:mitochondrion"/>
    <property type="evidence" value="ECO:0007669"/>
    <property type="project" value="UniProtKB-SubCell"/>
</dbReference>